<name>A0AAD5XH80_9FUNG</name>
<feature type="domain" description="GST N-terminal" evidence="2">
    <location>
        <begin position="3"/>
        <end position="84"/>
    </location>
</feature>
<gene>
    <name evidence="3" type="ORF">HK100_010324</name>
</gene>
<organism evidence="3 4">
    <name type="scientific">Physocladia obscura</name>
    <dbReference type="NCBI Taxonomy" id="109957"/>
    <lineage>
        <taxon>Eukaryota</taxon>
        <taxon>Fungi</taxon>
        <taxon>Fungi incertae sedis</taxon>
        <taxon>Chytridiomycota</taxon>
        <taxon>Chytridiomycota incertae sedis</taxon>
        <taxon>Chytridiomycetes</taxon>
        <taxon>Chytridiales</taxon>
        <taxon>Chytriomycetaceae</taxon>
        <taxon>Physocladia</taxon>
    </lineage>
</organism>
<dbReference type="SUPFAM" id="SSF52833">
    <property type="entry name" value="Thioredoxin-like"/>
    <property type="match status" value="1"/>
</dbReference>
<dbReference type="Pfam" id="PF13409">
    <property type="entry name" value="GST_N_2"/>
    <property type="match status" value="1"/>
</dbReference>
<evidence type="ECO:0000256" key="1">
    <source>
        <dbReference type="ARBA" id="ARBA00007409"/>
    </source>
</evidence>
<dbReference type="EMBL" id="JADGJH010000566">
    <property type="protein sequence ID" value="KAJ3126293.1"/>
    <property type="molecule type" value="Genomic_DNA"/>
</dbReference>
<protein>
    <recommendedName>
        <fullName evidence="2">GST N-terminal domain-containing protein</fullName>
    </recommendedName>
</protein>
<evidence type="ECO:0000259" key="2">
    <source>
        <dbReference type="PROSITE" id="PS50404"/>
    </source>
</evidence>
<dbReference type="Gene3D" id="1.20.1050.10">
    <property type="match status" value="1"/>
</dbReference>
<dbReference type="InterPro" id="IPR036249">
    <property type="entry name" value="Thioredoxin-like_sf"/>
</dbReference>
<dbReference type="Pfam" id="PF13410">
    <property type="entry name" value="GST_C_2"/>
    <property type="match status" value="1"/>
</dbReference>
<proteinExistence type="inferred from homology"/>
<dbReference type="Gene3D" id="3.40.30.10">
    <property type="entry name" value="Glutaredoxin"/>
    <property type="match status" value="1"/>
</dbReference>
<comment type="similarity">
    <text evidence="1">Belongs to the GST superfamily.</text>
</comment>
<evidence type="ECO:0000313" key="3">
    <source>
        <dbReference type="EMBL" id="KAJ3126293.1"/>
    </source>
</evidence>
<dbReference type="PANTHER" id="PTHR44051">
    <property type="entry name" value="GLUTATHIONE S-TRANSFERASE-RELATED"/>
    <property type="match status" value="1"/>
</dbReference>
<dbReference type="SUPFAM" id="SSF47616">
    <property type="entry name" value="GST C-terminal domain-like"/>
    <property type="match status" value="1"/>
</dbReference>
<comment type="caution">
    <text evidence="3">The sequence shown here is derived from an EMBL/GenBank/DDBJ whole genome shotgun (WGS) entry which is preliminary data.</text>
</comment>
<dbReference type="CDD" id="cd03194">
    <property type="entry name" value="GST_C_3"/>
    <property type="match status" value="1"/>
</dbReference>
<evidence type="ECO:0000313" key="4">
    <source>
        <dbReference type="Proteomes" id="UP001211907"/>
    </source>
</evidence>
<keyword evidence="4" id="KW-1185">Reference proteome</keyword>
<sequence>MIHKLFLFNQNYSSWSLRPLILVRKLGLPVTISFFNLGDPILAAEGKKHSTTGFLPALNVDNKYTVTDSLAIAETLAELFPEKGIWPARFEQRAKARSVAAEMHSGFSDLRHAMTCNLRSRYPSQIWPAAVTSDIHRILTIWENARKDVGASNTHDDDGWLFGRFSAADAMYFPVVTRFLTYAVKIDSTEFPLAKIYVDRVLSDNTVREIYKKAEGEDWAIEKYENVYPGKTVERLR</sequence>
<accession>A0AAD5XH80</accession>
<dbReference type="AlphaFoldDB" id="A0AAD5XH80"/>
<reference evidence="3" key="1">
    <citation type="submission" date="2020-05" db="EMBL/GenBank/DDBJ databases">
        <title>Phylogenomic resolution of chytrid fungi.</title>
        <authorList>
            <person name="Stajich J.E."/>
            <person name="Amses K."/>
            <person name="Simmons R."/>
            <person name="Seto K."/>
            <person name="Myers J."/>
            <person name="Bonds A."/>
            <person name="Quandt C.A."/>
            <person name="Barry K."/>
            <person name="Liu P."/>
            <person name="Grigoriev I."/>
            <person name="Longcore J.E."/>
            <person name="James T.Y."/>
        </authorList>
    </citation>
    <scope>NUCLEOTIDE SEQUENCE</scope>
    <source>
        <strain evidence="3">JEL0513</strain>
    </source>
</reference>
<dbReference type="InterPro" id="IPR036282">
    <property type="entry name" value="Glutathione-S-Trfase_C_sf"/>
</dbReference>
<dbReference type="PROSITE" id="PS50404">
    <property type="entry name" value="GST_NTER"/>
    <property type="match status" value="1"/>
</dbReference>
<dbReference type="PANTHER" id="PTHR44051:SF8">
    <property type="entry name" value="GLUTATHIONE S-TRANSFERASE GSTA"/>
    <property type="match status" value="1"/>
</dbReference>
<dbReference type="Proteomes" id="UP001211907">
    <property type="component" value="Unassembled WGS sequence"/>
</dbReference>
<dbReference type="InterPro" id="IPR004045">
    <property type="entry name" value="Glutathione_S-Trfase_N"/>
</dbReference>